<protein>
    <recommendedName>
        <fullName evidence="1">Cleavage and polyadenylation specificity factor subunit 2</fullName>
    </recommendedName>
    <alternativeName>
        <fullName evidence="1">Cleavage and polyadenylation specificity factor 100 kDa subunit</fullName>
    </alternativeName>
</protein>
<comment type="caution">
    <text evidence="3">The sequence shown here is derived from an EMBL/GenBank/DDBJ whole genome shotgun (WGS) entry which is preliminary data.</text>
</comment>
<dbReference type="Proteomes" id="UP001439008">
    <property type="component" value="Unassembled WGS sequence"/>
</dbReference>
<dbReference type="EMBL" id="JBDODL010005416">
    <property type="protein sequence ID" value="MES1923278.1"/>
    <property type="molecule type" value="Genomic_DNA"/>
</dbReference>
<feature type="non-terminal residue" evidence="3">
    <location>
        <position position="192"/>
    </location>
</feature>
<sequence>QIFLKIAQNRKNLLLLTQRSPQNTIAGVLQRNPMAKNVDFKITETEYLTGEELEEHLQFARETEREIKRMEKSRTEGNDIEIIDEDIVFSKKYGKKRGIKKRKIAQIYPMFPFPEKYFVSDDYGEKVDFLDLLGDSNEDSVDDDVISVEFSNKSKKFIKRDERNRIIEKDKDSNKEQKTEKMEDIPVKTVTK</sequence>
<dbReference type="PANTHER" id="PTHR45922:SF1">
    <property type="entry name" value="CLEAVAGE AND POLYADENYLATION SPECIFICITY FACTOR SUBUNIT 2"/>
    <property type="match status" value="1"/>
</dbReference>
<evidence type="ECO:0000313" key="3">
    <source>
        <dbReference type="EMBL" id="MES1923278.1"/>
    </source>
</evidence>
<feature type="non-terminal residue" evidence="3">
    <location>
        <position position="1"/>
    </location>
</feature>
<proteinExistence type="inferred from homology"/>
<comment type="subcellular location">
    <subcellularLocation>
        <location evidence="1">Nucleus</location>
    </subcellularLocation>
</comment>
<keyword evidence="1" id="KW-0539">Nucleus</keyword>
<accession>A0ABV2AUD8</accession>
<keyword evidence="1" id="KW-0507">mRNA processing</keyword>
<dbReference type="InterPro" id="IPR027075">
    <property type="entry name" value="CPSF2"/>
</dbReference>
<dbReference type="InterPro" id="IPR036866">
    <property type="entry name" value="RibonucZ/Hydroxyglut_hydro"/>
</dbReference>
<gene>
    <name evidence="3" type="primary">CPSF2_2</name>
    <name evidence="3" type="ORF">MHBO_004827</name>
</gene>
<evidence type="ECO:0000256" key="1">
    <source>
        <dbReference type="RuleBase" id="RU365006"/>
    </source>
</evidence>
<reference evidence="3 4" key="1">
    <citation type="journal article" date="2024" name="BMC Biol.">
        <title>Comparative genomics of Ascetosporea gives new insight into the evolutionary basis for animal parasitism in Rhizaria.</title>
        <authorList>
            <person name="Hiltunen Thoren M."/>
            <person name="Onut-Brannstrom I."/>
            <person name="Alfjorden A."/>
            <person name="Peckova H."/>
            <person name="Swords F."/>
            <person name="Hooper C."/>
            <person name="Holzer A.S."/>
            <person name="Bass D."/>
            <person name="Burki F."/>
        </authorList>
    </citation>
    <scope>NUCLEOTIDE SEQUENCE [LARGE SCALE GENOMIC DNA]</scope>
    <source>
        <strain evidence="3">20-A016</strain>
    </source>
</reference>
<keyword evidence="1" id="KW-0694">RNA-binding</keyword>
<keyword evidence="4" id="KW-1185">Reference proteome</keyword>
<dbReference type="SUPFAM" id="SSF56281">
    <property type="entry name" value="Metallo-hydrolase/oxidoreductase"/>
    <property type="match status" value="1"/>
</dbReference>
<organism evidence="3 4">
    <name type="scientific">Bonamia ostreae</name>
    <dbReference type="NCBI Taxonomy" id="126728"/>
    <lineage>
        <taxon>Eukaryota</taxon>
        <taxon>Sar</taxon>
        <taxon>Rhizaria</taxon>
        <taxon>Endomyxa</taxon>
        <taxon>Ascetosporea</taxon>
        <taxon>Haplosporida</taxon>
        <taxon>Bonamia</taxon>
    </lineage>
</organism>
<evidence type="ECO:0000313" key="4">
    <source>
        <dbReference type="Proteomes" id="UP001439008"/>
    </source>
</evidence>
<evidence type="ECO:0000256" key="2">
    <source>
        <dbReference type="SAM" id="MobiDB-lite"/>
    </source>
</evidence>
<dbReference type="PANTHER" id="PTHR45922">
    <property type="entry name" value="CLEAVAGE AND POLYADENYLATION SPECIFICITY FACTOR SUBUNIT 2"/>
    <property type="match status" value="1"/>
</dbReference>
<feature type="region of interest" description="Disordered" evidence="2">
    <location>
        <begin position="166"/>
        <end position="192"/>
    </location>
</feature>
<feature type="compositionally biased region" description="Basic and acidic residues" evidence="2">
    <location>
        <begin position="166"/>
        <end position="186"/>
    </location>
</feature>
<comment type="similarity">
    <text evidence="1">Belongs to the metallo-beta-lactamase superfamily. RNA-metabolizing metallo-beta-lactamase-like family. CPSF2/YSH1 subfamily.</text>
</comment>
<name>A0ABV2AUD8_9EUKA</name>